<organism evidence="2 3">
    <name type="scientific">Aphanomyces stellatus</name>
    <dbReference type="NCBI Taxonomy" id="120398"/>
    <lineage>
        <taxon>Eukaryota</taxon>
        <taxon>Sar</taxon>
        <taxon>Stramenopiles</taxon>
        <taxon>Oomycota</taxon>
        <taxon>Saprolegniomycetes</taxon>
        <taxon>Saprolegniales</taxon>
        <taxon>Verrucalvaceae</taxon>
        <taxon>Aphanomyces</taxon>
    </lineage>
</organism>
<keyword evidence="3" id="KW-1185">Reference proteome</keyword>
<name>A0A485KV62_9STRA</name>
<proteinExistence type="predicted"/>
<dbReference type="AlphaFoldDB" id="A0A485KV62"/>
<evidence type="ECO:0000313" key="1">
    <source>
        <dbReference type="EMBL" id="KAF0697129.1"/>
    </source>
</evidence>
<dbReference type="Proteomes" id="UP000332933">
    <property type="component" value="Unassembled WGS sequence"/>
</dbReference>
<sequence>MHFSDMSERGRVFLRANGSTSRVPEGWVFPIYQVRTMWAYWYRGDAVHRIGPYRTLSRQDVLETSRARLSQAKAVMRYLETIAMRRGLVTSPETISTMALADCMAIVDRVYEIIAVDGPPIGSASLSISTASTNISQVKQAAHATGHLPYTWPDGSRNHVPDGWAFPHLTCREMYVRWYRGDNAGIGPFRDIPNSRIPVYASRQHQQFAKKVSEEITRIALLHGLVPSLDALTALPPPQLLDVFDQAYSIFLYANPKGTVVGPGAGRLAPREVHTCLAGKVYRIIMQLDDTSSPTGVAAPVDMLTSDDDVLFVWADRSKRKAPETWSFPHDVPCSQLWFTWFHGDIESGVGPLHTLQSSDVKGMVNINALVRAQTFMGHLVDLAICKAFAVSAHALRSLGLDASRAVFAKTYDALFHDNPLCLLAGNGPHQLDEADPDTYTWQTVSQALVQRIEHERKTAKEESEAMRQKQRALAFRARQHQKKDVAARRVHDTTWFAWPDGLQKRAPPGWTFPAKVSVAALWRFWFDGESTSEMDNTVAVGPYRFLQPTDVEGAENVLLLDRALALMRDLISLAVNMGWTRSAAAIAALNDSDDVLDMTLDALLEASNITASADESLDEWRVVINSLAWIAVRDKLESLEVRALSHPSVVGDLMSP</sequence>
<evidence type="ECO:0000313" key="2">
    <source>
        <dbReference type="EMBL" id="VFT88977.1"/>
    </source>
</evidence>
<dbReference type="EMBL" id="VJMH01005341">
    <property type="protein sequence ID" value="KAF0697129.1"/>
    <property type="molecule type" value="Genomic_DNA"/>
</dbReference>
<reference evidence="2 3" key="1">
    <citation type="submission" date="2019-03" db="EMBL/GenBank/DDBJ databases">
        <authorList>
            <person name="Gaulin E."/>
            <person name="Dumas B."/>
        </authorList>
    </citation>
    <scope>NUCLEOTIDE SEQUENCE [LARGE SCALE GENOMIC DNA]</scope>
    <source>
        <strain evidence="2">CBS 568.67</strain>
    </source>
</reference>
<protein>
    <submittedName>
        <fullName evidence="2">Aste57867_12123 protein</fullName>
    </submittedName>
</protein>
<gene>
    <name evidence="2" type="primary">Aste57867_12123</name>
    <name evidence="1" type="ORF">As57867_012078</name>
    <name evidence="2" type="ORF">ASTE57867_12123</name>
</gene>
<evidence type="ECO:0000313" key="3">
    <source>
        <dbReference type="Proteomes" id="UP000332933"/>
    </source>
</evidence>
<accession>A0A485KV62</accession>
<dbReference type="EMBL" id="CAADRA010005362">
    <property type="protein sequence ID" value="VFT88977.1"/>
    <property type="molecule type" value="Genomic_DNA"/>
</dbReference>
<reference evidence="1" key="2">
    <citation type="submission" date="2019-06" db="EMBL/GenBank/DDBJ databases">
        <title>Genomics analysis of Aphanomyces spp. identifies a new class of oomycete effector associated with host adaptation.</title>
        <authorList>
            <person name="Gaulin E."/>
        </authorList>
    </citation>
    <scope>NUCLEOTIDE SEQUENCE</scope>
    <source>
        <strain evidence="1">CBS 578.67</strain>
    </source>
</reference>